<evidence type="ECO:0000256" key="4">
    <source>
        <dbReference type="SAM" id="Coils"/>
    </source>
</evidence>
<feature type="domain" description="Solute-binding protein family 3/N-terminal" evidence="7">
    <location>
        <begin position="62"/>
        <end position="308"/>
    </location>
</feature>
<dbReference type="InterPro" id="IPR001638">
    <property type="entry name" value="Solute-binding_3/MltF_N"/>
</dbReference>
<dbReference type="InterPro" id="IPR023346">
    <property type="entry name" value="Lysozyme-like_dom_sf"/>
</dbReference>
<feature type="chain" id="PRO_5014876528" evidence="6">
    <location>
        <begin position="24"/>
        <end position="519"/>
    </location>
</feature>
<reference evidence="8 9" key="1">
    <citation type="submission" date="2017-11" db="EMBL/GenBank/DDBJ databases">
        <title>Draft genome sequence of environmental isolate Aeromonas lusitania sp. nov. MDC 2473.</title>
        <authorList>
            <person name="Colston S.M."/>
            <person name="Navarro A."/>
            <person name="Martinez-Murcia A.J."/>
            <person name="Graf J."/>
        </authorList>
    </citation>
    <scope>NUCLEOTIDE SEQUENCE [LARGE SCALE GENOMIC DNA]</scope>
    <source>
        <strain evidence="8 9">MDC 2473</strain>
    </source>
</reference>
<dbReference type="Pfam" id="PF01464">
    <property type="entry name" value="SLT"/>
    <property type="match status" value="1"/>
</dbReference>
<comment type="caution">
    <text evidence="8">The sequence shown here is derived from an EMBL/GenBank/DDBJ whole genome shotgun (WGS) entry which is preliminary data.</text>
</comment>
<dbReference type="Gene3D" id="1.10.530.10">
    <property type="match status" value="1"/>
</dbReference>
<comment type="subcellular location">
    <subcellularLocation>
        <location evidence="1">Cell outer membrane</location>
        <topology evidence="1">Peripheral membrane protein</topology>
    </subcellularLocation>
</comment>
<evidence type="ECO:0000256" key="5">
    <source>
        <dbReference type="SAM" id="MobiDB-lite"/>
    </source>
</evidence>
<dbReference type="AlphaFoldDB" id="A0A2M8H695"/>
<keyword evidence="6" id="KW-0732">Signal</keyword>
<dbReference type="Proteomes" id="UP000232060">
    <property type="component" value="Unassembled WGS sequence"/>
</dbReference>
<dbReference type="PANTHER" id="PTHR37423:SF2">
    <property type="entry name" value="MEMBRANE-BOUND LYTIC MUREIN TRANSGLYCOSYLASE C"/>
    <property type="match status" value="1"/>
</dbReference>
<dbReference type="OrthoDB" id="9815002at2"/>
<dbReference type="RefSeq" id="WP_100860928.1">
    <property type="nucleotide sequence ID" value="NZ_PGCP01000031.1"/>
</dbReference>
<dbReference type="SUPFAM" id="SSF53955">
    <property type="entry name" value="Lysozyme-like"/>
    <property type="match status" value="1"/>
</dbReference>
<dbReference type="CDD" id="cd01009">
    <property type="entry name" value="PBP2_YfhD_N"/>
    <property type="match status" value="1"/>
</dbReference>
<feature type="region of interest" description="Disordered" evidence="5">
    <location>
        <begin position="497"/>
        <end position="519"/>
    </location>
</feature>
<sequence>MKRLWIVMIWLFCLLSPVWSAEADKQTSTDKEEEERSALMFASDELSKPMLGDLDAMLERRAIRVLTTYNKTGYFIYKGVQRGVTYDAFMQVEKRLNEQLRKDKAIKRNLKLHFVFIPVAREALIPALLAGKGDIAAANLTITDKRKQQGVEFSAPLIENVRELLISGPHSPKVESAADLGGQSVYVRPSSSYYESLVAYNEARKAAGEPLIDIKPASEVLEDEDLVEMVNAGLLPFIVMDEHKARFWKKIFPAIQIHEEPVFRDGGVIAWAVRKESTQLLAMLNEQIAALRGKATGEAILARYLKQNKFVKSAAADAERKKFLQVVELFREYGEKYDVDWLLVAAQGYQESALNQKARSHVGAIGIMQIMPATGKGLKVGDIRQIEPNIHGGVKYMRWMIDHYYADEPMTPLDKALFSFASYNAGPARVARLRTETQKRGMDPNVWFHNVEYVAAEKIGPETVTYVGNIYKYYIAYKLVMEQLTLKQKVTDAIKQQEETNKKAQDKPAEETKATKEKS</sequence>
<dbReference type="PANTHER" id="PTHR37423">
    <property type="entry name" value="SOLUBLE LYTIC MUREIN TRANSGLYCOSYLASE-RELATED"/>
    <property type="match status" value="1"/>
</dbReference>
<evidence type="ECO:0000313" key="9">
    <source>
        <dbReference type="Proteomes" id="UP000232060"/>
    </source>
</evidence>
<evidence type="ECO:0000256" key="6">
    <source>
        <dbReference type="SAM" id="SignalP"/>
    </source>
</evidence>
<keyword evidence="3" id="KW-0472">Membrane</keyword>
<dbReference type="SMART" id="SM00062">
    <property type="entry name" value="PBPb"/>
    <property type="match status" value="1"/>
</dbReference>
<keyword evidence="4" id="KW-0175">Coiled coil</keyword>
<dbReference type="EMBL" id="PGCP01000031">
    <property type="protein sequence ID" value="PJC92088.1"/>
    <property type="molecule type" value="Genomic_DNA"/>
</dbReference>
<feature type="signal peptide" evidence="6">
    <location>
        <begin position="1"/>
        <end position="23"/>
    </location>
</feature>
<protein>
    <submittedName>
        <fullName evidence="8">Lytic transglycosylase F</fullName>
    </submittedName>
</protein>
<evidence type="ECO:0000259" key="7">
    <source>
        <dbReference type="SMART" id="SM00062"/>
    </source>
</evidence>
<dbReference type="InterPro" id="IPR008258">
    <property type="entry name" value="Transglycosylase_SLT_dom_1"/>
</dbReference>
<proteinExistence type="inferred from homology"/>
<name>A0A2M8H695_9GAMM</name>
<evidence type="ECO:0000313" key="8">
    <source>
        <dbReference type="EMBL" id="PJC92088.1"/>
    </source>
</evidence>
<dbReference type="SUPFAM" id="SSF53850">
    <property type="entry name" value="Periplasmic binding protein-like II"/>
    <property type="match status" value="1"/>
</dbReference>
<dbReference type="GO" id="GO:0009279">
    <property type="term" value="C:cell outer membrane"/>
    <property type="evidence" value="ECO:0007669"/>
    <property type="project" value="UniProtKB-SubCell"/>
</dbReference>
<accession>A0A2M8H695</accession>
<dbReference type="CDD" id="cd13403">
    <property type="entry name" value="MLTF-like"/>
    <property type="match status" value="1"/>
</dbReference>
<gene>
    <name evidence="8" type="ORF">CUC44_16330</name>
</gene>
<organism evidence="8 9">
    <name type="scientific">Aeromonas lusitana</name>
    <dbReference type="NCBI Taxonomy" id="931529"/>
    <lineage>
        <taxon>Bacteria</taxon>
        <taxon>Pseudomonadati</taxon>
        <taxon>Pseudomonadota</taxon>
        <taxon>Gammaproteobacteria</taxon>
        <taxon>Aeromonadales</taxon>
        <taxon>Aeromonadaceae</taxon>
        <taxon>Aeromonas</taxon>
    </lineage>
</organism>
<evidence type="ECO:0000256" key="2">
    <source>
        <dbReference type="ARBA" id="ARBA00007734"/>
    </source>
</evidence>
<evidence type="ECO:0000256" key="3">
    <source>
        <dbReference type="ARBA" id="ARBA00023237"/>
    </source>
</evidence>
<evidence type="ECO:0000256" key="1">
    <source>
        <dbReference type="ARBA" id="ARBA00004339"/>
    </source>
</evidence>
<dbReference type="Gene3D" id="3.40.190.10">
    <property type="entry name" value="Periplasmic binding protein-like II"/>
    <property type="match status" value="2"/>
</dbReference>
<keyword evidence="9" id="KW-1185">Reference proteome</keyword>
<comment type="similarity">
    <text evidence="2">Belongs to the transglycosylase Slt family.</text>
</comment>
<keyword evidence="3" id="KW-0998">Cell outer membrane</keyword>
<feature type="coiled-coil region" evidence="4">
    <location>
        <begin position="274"/>
        <end position="321"/>
    </location>
</feature>
<dbReference type="Pfam" id="PF00497">
    <property type="entry name" value="SBP_bac_3"/>
    <property type="match status" value="1"/>
</dbReference>